<protein>
    <recommendedName>
        <fullName evidence="3">DNA binding domain-containing protein, excisionase family</fullName>
    </recommendedName>
</protein>
<accession>A0A1H4WI93</accession>
<evidence type="ECO:0008006" key="3">
    <source>
        <dbReference type="Google" id="ProtNLM"/>
    </source>
</evidence>
<name>A0A1H4WI93_TSUTY</name>
<gene>
    <name evidence="1" type="ORF">SAMN04489793_3570</name>
</gene>
<sequence length="73" mass="7818">MGVPRRVPEPRVSDQDAAVKYRGVPEAGAEFFSVGARRAYQLAEAGDLPTVRIGGRLRVPVGADGGLIREVTR</sequence>
<evidence type="ECO:0000313" key="2">
    <source>
        <dbReference type="Proteomes" id="UP000182241"/>
    </source>
</evidence>
<dbReference type="Proteomes" id="UP000182241">
    <property type="component" value="Unassembled WGS sequence"/>
</dbReference>
<dbReference type="EMBL" id="FNSA01000003">
    <property type="protein sequence ID" value="SEC93036.1"/>
    <property type="molecule type" value="Genomic_DNA"/>
</dbReference>
<organism evidence="1 2">
    <name type="scientific">Tsukamurella tyrosinosolvens</name>
    <dbReference type="NCBI Taxonomy" id="57704"/>
    <lineage>
        <taxon>Bacteria</taxon>
        <taxon>Bacillati</taxon>
        <taxon>Actinomycetota</taxon>
        <taxon>Actinomycetes</taxon>
        <taxon>Mycobacteriales</taxon>
        <taxon>Tsukamurellaceae</taxon>
        <taxon>Tsukamurella</taxon>
    </lineage>
</organism>
<keyword evidence="2" id="KW-1185">Reference proteome</keyword>
<proteinExistence type="predicted"/>
<dbReference type="AlphaFoldDB" id="A0A1H4WI93"/>
<evidence type="ECO:0000313" key="1">
    <source>
        <dbReference type="EMBL" id="SEC93036.1"/>
    </source>
</evidence>
<dbReference type="STRING" id="57704.SAMN04489793_3570"/>
<reference evidence="2" key="1">
    <citation type="submission" date="2016-10" db="EMBL/GenBank/DDBJ databases">
        <authorList>
            <person name="Varghese N."/>
            <person name="Submissions S."/>
        </authorList>
    </citation>
    <scope>NUCLEOTIDE SEQUENCE [LARGE SCALE GENOMIC DNA]</scope>
    <source>
        <strain evidence="2">DSM 44234</strain>
    </source>
</reference>